<proteinExistence type="predicted"/>
<dbReference type="AlphaFoldDB" id="A0A9W9I7Y1"/>
<dbReference type="CDD" id="cd12148">
    <property type="entry name" value="fungal_TF_MHR"/>
    <property type="match status" value="1"/>
</dbReference>
<dbReference type="EMBL" id="JAPQKO010000003">
    <property type="protein sequence ID" value="KAJ5171876.1"/>
    <property type="molecule type" value="Genomic_DNA"/>
</dbReference>
<dbReference type="InterPro" id="IPR007219">
    <property type="entry name" value="XnlR_reg_dom"/>
</dbReference>
<dbReference type="InterPro" id="IPR050797">
    <property type="entry name" value="Carb_Metab_Trans_Reg"/>
</dbReference>
<protein>
    <recommendedName>
        <fullName evidence="3">Xylanolytic transcriptional activator regulatory domain-containing protein</fullName>
    </recommendedName>
</protein>
<feature type="compositionally biased region" description="Polar residues" evidence="2">
    <location>
        <begin position="29"/>
        <end position="51"/>
    </location>
</feature>
<dbReference type="Proteomes" id="UP001146351">
    <property type="component" value="Unassembled WGS sequence"/>
</dbReference>
<evidence type="ECO:0000256" key="2">
    <source>
        <dbReference type="SAM" id="MobiDB-lite"/>
    </source>
</evidence>
<evidence type="ECO:0000313" key="4">
    <source>
        <dbReference type="EMBL" id="KAJ5171876.1"/>
    </source>
</evidence>
<keyword evidence="5" id="KW-1185">Reference proteome</keyword>
<comment type="caution">
    <text evidence="4">The sequence shown here is derived from an EMBL/GenBank/DDBJ whole genome shotgun (WGS) entry which is preliminary data.</text>
</comment>
<feature type="domain" description="Xylanolytic transcriptional activator regulatory" evidence="3">
    <location>
        <begin position="252"/>
        <end position="327"/>
    </location>
</feature>
<dbReference type="GO" id="GO:0005634">
    <property type="term" value="C:nucleus"/>
    <property type="evidence" value="ECO:0007669"/>
    <property type="project" value="TreeGrafter"/>
</dbReference>
<gene>
    <name evidence="4" type="ORF">N7492_004469</name>
</gene>
<evidence type="ECO:0000313" key="5">
    <source>
        <dbReference type="Proteomes" id="UP001146351"/>
    </source>
</evidence>
<sequence length="620" mass="70003">MPCLPSEIAQPADLHRASRPGDSSKKRQASVQGQHVSPNQVQRSLTPPDSARSTRGDRQPNAHDAIFAGDPSAESSIVVSPVLTEDIRALDRYFSASTAEPGRSGAAEGIDQSLVYVKVPRRREGLAIAKNPGHMQKEILWQIIRPYAGKLLRSYFRVFHPAFPILDERAFSEIFKNGQGKISPALFCELFATTLTLWDYSGLHKDPKPDYQFIWNLAVEALNQDFLAPGLSTICSVLLDMTGRPIFSVIGNTVNNGRAIALGRSLGLNHDPRKWKRPGSEKSLRIRLWWAILIHDYWSSFSHGIPPNTTNRQHDVPIPDPADLTYDGQPKKISKAFECFTHLCTLSIILGEILPLVYDFRVNPDETWKEIQRLELELDNWQRHVSLPLHGPNEAYPTGVSGLSSLCFSYLSLRMLLCRLAFRVASRSQRLDNENYLVRLRQSAQDIADYFCSLRREQFHEFWLCYAAHILTFAFIILLRCTVEPSDESTVQSCKSSILNFWSKLQYAAESEGWDLANMCISRCGESMSKIMKIWDLQKNDAALPSIQLLQEDVMPNPTEQDRPLHDAEMPSLEEVMPSIPPFSDLDLWLENPSDAFWGDADMGMALNAFNTFDQPFGHG</sequence>
<dbReference type="GO" id="GO:0008270">
    <property type="term" value="F:zinc ion binding"/>
    <property type="evidence" value="ECO:0007669"/>
    <property type="project" value="InterPro"/>
</dbReference>
<keyword evidence="1" id="KW-0539">Nucleus</keyword>
<dbReference type="GO" id="GO:0001080">
    <property type="term" value="P:nitrogen catabolite activation of transcription from RNA polymerase II promoter"/>
    <property type="evidence" value="ECO:0007669"/>
    <property type="project" value="TreeGrafter"/>
</dbReference>
<evidence type="ECO:0000259" key="3">
    <source>
        <dbReference type="SMART" id="SM00906"/>
    </source>
</evidence>
<dbReference type="PANTHER" id="PTHR31668:SF10">
    <property type="entry name" value="ZN(II)2CYS6 TRANSCRIPTION FACTOR (EUROFUNG)"/>
    <property type="match status" value="1"/>
</dbReference>
<name>A0A9W9I7Y1_9EURO</name>
<dbReference type="OrthoDB" id="3034343at2759"/>
<dbReference type="GO" id="GO:0006351">
    <property type="term" value="P:DNA-templated transcription"/>
    <property type="evidence" value="ECO:0007669"/>
    <property type="project" value="InterPro"/>
</dbReference>
<organism evidence="4 5">
    <name type="scientific">Penicillium capsulatum</name>
    <dbReference type="NCBI Taxonomy" id="69766"/>
    <lineage>
        <taxon>Eukaryota</taxon>
        <taxon>Fungi</taxon>
        <taxon>Dikarya</taxon>
        <taxon>Ascomycota</taxon>
        <taxon>Pezizomycotina</taxon>
        <taxon>Eurotiomycetes</taxon>
        <taxon>Eurotiomycetidae</taxon>
        <taxon>Eurotiales</taxon>
        <taxon>Aspergillaceae</taxon>
        <taxon>Penicillium</taxon>
    </lineage>
</organism>
<feature type="region of interest" description="Disordered" evidence="2">
    <location>
        <begin position="1"/>
        <end position="69"/>
    </location>
</feature>
<feature type="compositionally biased region" description="Basic and acidic residues" evidence="2">
    <location>
        <begin position="52"/>
        <end position="61"/>
    </location>
</feature>
<reference evidence="4" key="1">
    <citation type="submission" date="2022-11" db="EMBL/GenBank/DDBJ databases">
        <authorList>
            <person name="Petersen C."/>
        </authorList>
    </citation>
    <scope>NUCLEOTIDE SEQUENCE</scope>
    <source>
        <strain evidence="4">IBT 21917</strain>
    </source>
</reference>
<reference evidence="4" key="2">
    <citation type="journal article" date="2023" name="IMA Fungus">
        <title>Comparative genomic study of the Penicillium genus elucidates a diverse pangenome and 15 lateral gene transfer events.</title>
        <authorList>
            <person name="Petersen C."/>
            <person name="Sorensen T."/>
            <person name="Nielsen M.R."/>
            <person name="Sondergaard T.E."/>
            <person name="Sorensen J.L."/>
            <person name="Fitzpatrick D.A."/>
            <person name="Frisvad J.C."/>
            <person name="Nielsen K.L."/>
        </authorList>
    </citation>
    <scope>NUCLEOTIDE SEQUENCE</scope>
    <source>
        <strain evidence="4">IBT 21917</strain>
    </source>
</reference>
<accession>A0A9W9I7Y1</accession>
<dbReference type="SMART" id="SM00906">
    <property type="entry name" value="Fungal_trans"/>
    <property type="match status" value="1"/>
</dbReference>
<evidence type="ECO:0000256" key="1">
    <source>
        <dbReference type="ARBA" id="ARBA00023242"/>
    </source>
</evidence>
<dbReference type="Pfam" id="PF04082">
    <property type="entry name" value="Fungal_trans"/>
    <property type="match status" value="1"/>
</dbReference>
<dbReference type="PANTHER" id="PTHR31668">
    <property type="entry name" value="GLUCOSE TRANSPORT TRANSCRIPTION REGULATOR RGT1-RELATED-RELATED"/>
    <property type="match status" value="1"/>
</dbReference>
<dbReference type="GO" id="GO:0003677">
    <property type="term" value="F:DNA binding"/>
    <property type="evidence" value="ECO:0007669"/>
    <property type="project" value="InterPro"/>
</dbReference>